<proteinExistence type="predicted"/>
<sequence>MEVENHDFSDTNNASFIDMDIDNLVNAFNHKTNVIWKPKLNFVNDINVIIEELKQYQTFIGLDIYEVLVSCGHNLTWDQEYYVSKEDFYWFKNDEGKKHFFSSFNEKNSINTIEEYRTIMDIHFKLVELFELQLEHM</sequence>
<dbReference type="EMBL" id="MN740474">
    <property type="protein sequence ID" value="QHU28725.1"/>
    <property type="molecule type" value="Genomic_DNA"/>
</dbReference>
<reference evidence="1" key="1">
    <citation type="journal article" date="2020" name="Nature">
        <title>Giant virus diversity and host interactions through global metagenomics.</title>
        <authorList>
            <person name="Schulz F."/>
            <person name="Roux S."/>
            <person name="Paez-Espino D."/>
            <person name="Jungbluth S."/>
            <person name="Walsh D.A."/>
            <person name="Denef V.J."/>
            <person name="McMahon K.D."/>
            <person name="Konstantinidis K.T."/>
            <person name="Eloe-Fadrosh E.A."/>
            <person name="Kyrpides N.C."/>
            <person name="Woyke T."/>
        </authorList>
    </citation>
    <scope>NUCLEOTIDE SEQUENCE</scope>
    <source>
        <strain evidence="1">GVMAG-M-3300027791-30</strain>
    </source>
</reference>
<organism evidence="1">
    <name type="scientific">viral metagenome</name>
    <dbReference type="NCBI Taxonomy" id="1070528"/>
    <lineage>
        <taxon>unclassified sequences</taxon>
        <taxon>metagenomes</taxon>
        <taxon>organismal metagenomes</taxon>
    </lineage>
</organism>
<dbReference type="AlphaFoldDB" id="A0A6C0LFF8"/>
<accession>A0A6C0LFF8</accession>
<name>A0A6C0LFF8_9ZZZZ</name>
<protein>
    <submittedName>
        <fullName evidence="1">Uncharacterized protein</fullName>
    </submittedName>
</protein>
<evidence type="ECO:0000313" key="1">
    <source>
        <dbReference type="EMBL" id="QHU28725.1"/>
    </source>
</evidence>